<protein>
    <submittedName>
        <fullName evidence="2">Uncharacterized protein</fullName>
    </submittedName>
</protein>
<proteinExistence type="predicted"/>
<accession>A0A6J4SV44</accession>
<evidence type="ECO:0000313" key="2">
    <source>
        <dbReference type="EMBL" id="CAA9506185.1"/>
    </source>
</evidence>
<reference evidence="2" key="1">
    <citation type="submission" date="2020-02" db="EMBL/GenBank/DDBJ databases">
        <authorList>
            <person name="Meier V. D."/>
        </authorList>
    </citation>
    <scope>NUCLEOTIDE SEQUENCE</scope>
    <source>
        <strain evidence="2">AVDCRST_MAG67</strain>
    </source>
</reference>
<feature type="compositionally biased region" description="Basic and acidic residues" evidence="1">
    <location>
        <begin position="20"/>
        <end position="34"/>
    </location>
</feature>
<sequence>MLAVEDPIPHASVSGRWLTKHPEDTSDEPLREAEALSSGSDAVRNSRLDLQGVRGRCVET</sequence>
<organism evidence="2">
    <name type="scientific">uncultured Solirubrobacteraceae bacterium</name>
    <dbReference type="NCBI Taxonomy" id="1162706"/>
    <lineage>
        <taxon>Bacteria</taxon>
        <taxon>Bacillati</taxon>
        <taxon>Actinomycetota</taxon>
        <taxon>Thermoleophilia</taxon>
        <taxon>Solirubrobacterales</taxon>
        <taxon>Solirubrobacteraceae</taxon>
        <taxon>environmental samples</taxon>
    </lineage>
</organism>
<name>A0A6J4SV44_9ACTN</name>
<evidence type="ECO:0000256" key="1">
    <source>
        <dbReference type="SAM" id="MobiDB-lite"/>
    </source>
</evidence>
<dbReference type="AlphaFoldDB" id="A0A6J4SV44"/>
<dbReference type="EMBL" id="CADCVQ010000095">
    <property type="protein sequence ID" value="CAA9506185.1"/>
    <property type="molecule type" value="Genomic_DNA"/>
</dbReference>
<feature type="region of interest" description="Disordered" evidence="1">
    <location>
        <begin position="1"/>
        <end position="43"/>
    </location>
</feature>
<gene>
    <name evidence="2" type="ORF">AVDCRST_MAG67-2444</name>
</gene>